<evidence type="ECO:0000313" key="2">
    <source>
        <dbReference type="Proteomes" id="UP000821845"/>
    </source>
</evidence>
<proteinExistence type="predicted"/>
<dbReference type="EMBL" id="CM023483">
    <property type="protein sequence ID" value="KAH6936998.1"/>
    <property type="molecule type" value="Genomic_DNA"/>
</dbReference>
<comment type="caution">
    <text evidence="1">The sequence shown here is derived from an EMBL/GenBank/DDBJ whole genome shotgun (WGS) entry which is preliminary data.</text>
</comment>
<protein>
    <submittedName>
        <fullName evidence="1">Uncharacterized protein</fullName>
    </submittedName>
</protein>
<reference evidence="1" key="1">
    <citation type="submission" date="2020-05" db="EMBL/GenBank/DDBJ databases">
        <title>Large-scale comparative analyses of tick genomes elucidate their genetic diversity and vector capacities.</title>
        <authorList>
            <person name="Jia N."/>
            <person name="Wang J."/>
            <person name="Shi W."/>
            <person name="Du L."/>
            <person name="Sun Y."/>
            <person name="Zhan W."/>
            <person name="Jiang J."/>
            <person name="Wang Q."/>
            <person name="Zhang B."/>
            <person name="Ji P."/>
            <person name="Sakyi L.B."/>
            <person name="Cui X."/>
            <person name="Yuan T."/>
            <person name="Jiang B."/>
            <person name="Yang W."/>
            <person name="Lam T.T.-Y."/>
            <person name="Chang Q."/>
            <person name="Ding S."/>
            <person name="Wang X."/>
            <person name="Zhu J."/>
            <person name="Ruan X."/>
            <person name="Zhao L."/>
            <person name="Wei J."/>
            <person name="Que T."/>
            <person name="Du C."/>
            <person name="Cheng J."/>
            <person name="Dai P."/>
            <person name="Han X."/>
            <person name="Huang E."/>
            <person name="Gao Y."/>
            <person name="Liu J."/>
            <person name="Shao H."/>
            <person name="Ye R."/>
            <person name="Li L."/>
            <person name="Wei W."/>
            <person name="Wang X."/>
            <person name="Wang C."/>
            <person name="Yang T."/>
            <person name="Huo Q."/>
            <person name="Li W."/>
            <person name="Guo W."/>
            <person name="Chen H."/>
            <person name="Zhou L."/>
            <person name="Ni X."/>
            <person name="Tian J."/>
            <person name="Zhou Y."/>
            <person name="Sheng Y."/>
            <person name="Liu T."/>
            <person name="Pan Y."/>
            <person name="Xia L."/>
            <person name="Li J."/>
            <person name="Zhao F."/>
            <person name="Cao W."/>
        </authorList>
    </citation>
    <scope>NUCLEOTIDE SEQUENCE</scope>
    <source>
        <strain evidence="1">Hyas-2018</strain>
    </source>
</reference>
<keyword evidence="2" id="KW-1185">Reference proteome</keyword>
<accession>A0ACB7SQJ9</accession>
<evidence type="ECO:0000313" key="1">
    <source>
        <dbReference type="EMBL" id="KAH6936998.1"/>
    </source>
</evidence>
<dbReference type="Proteomes" id="UP000821845">
    <property type="component" value="Chromosome 3"/>
</dbReference>
<name>A0ACB7SQJ9_HYAAI</name>
<organism evidence="1 2">
    <name type="scientific">Hyalomma asiaticum</name>
    <name type="common">Tick</name>
    <dbReference type="NCBI Taxonomy" id="266040"/>
    <lineage>
        <taxon>Eukaryota</taxon>
        <taxon>Metazoa</taxon>
        <taxon>Ecdysozoa</taxon>
        <taxon>Arthropoda</taxon>
        <taxon>Chelicerata</taxon>
        <taxon>Arachnida</taxon>
        <taxon>Acari</taxon>
        <taxon>Parasitiformes</taxon>
        <taxon>Ixodida</taxon>
        <taxon>Ixodoidea</taxon>
        <taxon>Ixodidae</taxon>
        <taxon>Hyalomminae</taxon>
        <taxon>Hyalomma</taxon>
    </lineage>
</organism>
<sequence>MPTGEHAKRDGDADGAEDQKQQQQQQQKQPQEKTGDRRASVADQGHELADISAPYLPRILSMMGISVLPVAYCLLSVLFAEIVRPQDVVCTSKACRITAEFINSSIDARIRPCSDFYEFVCSGWERTHTSDDSAATTLVNLSAYMPSGTKHPPNIIKAISFYQSCATSFVGSVDSSIDEIKTFLTKDLRFNWPTVLPSLTTQEFYRILVEVQLTYLIHPFVVLSFDSGMSTLKLAIEDRYHPWYLKYTTTSNLNFRSHLMNDVLSEVFQQTLPVGIVSNITYVEDEITSVPTAEDELLVVRMRVLSQNQFKRGWQLLRALGNYFDPAQKRLLSNKVVARISDLAVMKKTLRLMSDNTTLPAMCSYMAWVIVETLGRRTSPALRKTMTETSRRFRATNVTEHIFRKDVCYYETYRLFALVLDRYMYQKFDKAIISDWEEMVDNAKRYIRAQLEDLYWMDAATLSKMQARIRDLVSEVGILSRFRYADVEEPYTRLPDIDSTISFTTLYVSVVDGLSQSLRAKAYRYIYPRNVWSIVPTVRHVYSHNVLFIPLSVFMTPLFGTENFPSALIYGYLVTQITNAIYYEGYYSNRYRATETWNLPTERKFRMYMKCYNDAYSNVTYQLRDPAQSFFRSGALLRAYQMFRADRDGSGNVVLPAVELTPVQLFFVSSCIDMCVRNDEARVMQKALCNWPMRRTKIFQQAFKCYQTEALTHLRVNCSGLVNVITSRYHNLSLETSFRCTDM</sequence>
<gene>
    <name evidence="1" type="ORF">HPB50_025087</name>
</gene>